<evidence type="ECO:0000256" key="7">
    <source>
        <dbReference type="SAM" id="Phobius"/>
    </source>
</evidence>
<dbReference type="SUPFAM" id="SSF103473">
    <property type="entry name" value="MFS general substrate transporter"/>
    <property type="match status" value="1"/>
</dbReference>
<proteinExistence type="inferred from homology"/>
<keyword evidence="3 7" id="KW-0812">Transmembrane</keyword>
<dbReference type="Pfam" id="PF05978">
    <property type="entry name" value="UNC-93"/>
    <property type="match status" value="1"/>
</dbReference>
<dbReference type="PANTHER" id="PTHR19444">
    <property type="entry name" value="UNC-93 RELATED"/>
    <property type="match status" value="1"/>
</dbReference>
<dbReference type="InterPro" id="IPR010291">
    <property type="entry name" value="Ion_channel_UNC-93"/>
</dbReference>
<name>H2ZFG7_CIOSA</name>
<dbReference type="AlphaFoldDB" id="H2ZFG7"/>
<dbReference type="Proteomes" id="UP000007875">
    <property type="component" value="Unassembled WGS sequence"/>
</dbReference>
<dbReference type="STRING" id="51511.ENSCSAVP00000016333"/>
<protein>
    <recommendedName>
        <fullName evidence="6">Protein unc-93 homolog A</fullName>
    </recommendedName>
</protein>
<reference evidence="9" key="1">
    <citation type="submission" date="2003-08" db="EMBL/GenBank/DDBJ databases">
        <authorList>
            <person name="Birren B."/>
            <person name="Nusbaum C."/>
            <person name="Abebe A."/>
            <person name="Abouelleil A."/>
            <person name="Adekoya E."/>
            <person name="Ait-zahra M."/>
            <person name="Allen N."/>
            <person name="Allen T."/>
            <person name="An P."/>
            <person name="Anderson M."/>
            <person name="Anderson S."/>
            <person name="Arachchi H."/>
            <person name="Armbruster J."/>
            <person name="Bachantsang P."/>
            <person name="Baldwin J."/>
            <person name="Barry A."/>
            <person name="Bayul T."/>
            <person name="Blitshsteyn B."/>
            <person name="Bloom T."/>
            <person name="Blye J."/>
            <person name="Boguslavskiy L."/>
            <person name="Borowsky M."/>
            <person name="Boukhgalter B."/>
            <person name="Brunache A."/>
            <person name="Butler J."/>
            <person name="Calixte N."/>
            <person name="Calvo S."/>
            <person name="Camarata J."/>
            <person name="Campo K."/>
            <person name="Chang J."/>
            <person name="Cheshatsang Y."/>
            <person name="Citroen M."/>
            <person name="Collymore A."/>
            <person name="Considine T."/>
            <person name="Cook A."/>
            <person name="Cooke P."/>
            <person name="Corum B."/>
            <person name="Cuomo C."/>
            <person name="David R."/>
            <person name="Dawoe T."/>
            <person name="Degray S."/>
            <person name="Dodge S."/>
            <person name="Dooley K."/>
            <person name="Dorje P."/>
            <person name="Dorjee K."/>
            <person name="Dorris L."/>
            <person name="Duffey N."/>
            <person name="Dupes A."/>
            <person name="Elkins T."/>
            <person name="Engels R."/>
            <person name="Erickson J."/>
            <person name="Farina A."/>
            <person name="Faro S."/>
            <person name="Ferreira P."/>
            <person name="Fischer H."/>
            <person name="Fitzgerald M."/>
            <person name="Foley K."/>
            <person name="Gage D."/>
            <person name="Galagan J."/>
            <person name="Gearin G."/>
            <person name="Gnerre S."/>
            <person name="Gnirke A."/>
            <person name="Goyette A."/>
            <person name="Graham J."/>
            <person name="Grandbois E."/>
            <person name="Gyaltsen K."/>
            <person name="Hafez N."/>
            <person name="Hagopian D."/>
            <person name="Hagos B."/>
            <person name="Hall J."/>
            <person name="Hatcher B."/>
            <person name="Heller A."/>
            <person name="Higgins H."/>
            <person name="Honan T."/>
            <person name="Horn A."/>
            <person name="Houde N."/>
            <person name="Hughes L."/>
            <person name="Hulme W."/>
            <person name="Husby E."/>
            <person name="Iliev I."/>
            <person name="Jaffe D."/>
            <person name="Jones C."/>
            <person name="Kamal M."/>
            <person name="Kamat A."/>
            <person name="Kamvysselis M."/>
            <person name="Karlsson E."/>
            <person name="Kells C."/>
            <person name="Kieu A."/>
            <person name="Kisner P."/>
            <person name="Kodira C."/>
            <person name="Kulbokas E."/>
            <person name="Labutti K."/>
            <person name="Lama D."/>
            <person name="Landers T."/>
            <person name="Leger J."/>
            <person name="Levine S."/>
            <person name="Lewis D."/>
            <person name="Lewis T."/>
            <person name="Lindblad-toh K."/>
            <person name="Liu X."/>
            <person name="Lokyitsang T."/>
            <person name="Lokyitsang Y."/>
            <person name="Lucien O."/>
            <person name="Lui A."/>
            <person name="Ma L.J."/>
            <person name="Mabbitt R."/>
            <person name="Macdonald J."/>
            <person name="Maclean C."/>
            <person name="Major J."/>
            <person name="Manning J."/>
            <person name="Marabella R."/>
            <person name="Maru K."/>
            <person name="Matthews C."/>
            <person name="Mauceli E."/>
            <person name="Mccarthy M."/>
            <person name="Mcdonough S."/>
            <person name="Mcghee T."/>
            <person name="Meldrim J."/>
            <person name="Meneus L."/>
            <person name="Mesirov J."/>
            <person name="Mihalev A."/>
            <person name="Mihova T."/>
            <person name="Mikkelsen T."/>
            <person name="Mlenga V."/>
            <person name="Moru K."/>
            <person name="Mozes J."/>
            <person name="Mulrain L."/>
            <person name="Munson G."/>
            <person name="Naylor J."/>
            <person name="Newes C."/>
            <person name="Nguyen C."/>
            <person name="Nguyen N."/>
            <person name="Nguyen T."/>
            <person name="Nicol R."/>
            <person name="Nielsen C."/>
            <person name="Nizzari M."/>
            <person name="Norbu C."/>
            <person name="Norbu N."/>
            <person name="O'donnell P."/>
            <person name="Okoawo O."/>
            <person name="O'leary S."/>
            <person name="Omotosho B."/>
            <person name="O'neill K."/>
            <person name="Osman S."/>
            <person name="Parker S."/>
            <person name="Perrin D."/>
            <person name="Phunkhang P."/>
            <person name="Piqani B."/>
            <person name="Purcell S."/>
            <person name="Rachupka T."/>
            <person name="Ramasamy U."/>
            <person name="Rameau R."/>
            <person name="Ray V."/>
            <person name="Raymond C."/>
            <person name="Retta R."/>
            <person name="Richardson S."/>
            <person name="Rise C."/>
            <person name="Rodriguez J."/>
            <person name="Rogers J."/>
            <person name="Rogov P."/>
            <person name="Rutman M."/>
            <person name="Schupbach R."/>
            <person name="Seaman C."/>
            <person name="Settipalli S."/>
            <person name="Sharpe T."/>
            <person name="Sheridan J."/>
            <person name="Sherpa N."/>
            <person name="Shi J."/>
            <person name="Smirnov S."/>
            <person name="Smith C."/>
            <person name="Sougnez C."/>
            <person name="Spencer B."/>
            <person name="Stalker J."/>
            <person name="Stange-thomann N."/>
            <person name="Stavropoulos S."/>
            <person name="Stetson K."/>
            <person name="Stone C."/>
            <person name="Stone S."/>
            <person name="Stubbs M."/>
            <person name="Talamas J."/>
            <person name="Tchuinga P."/>
            <person name="Tenzing P."/>
            <person name="Tesfaye S."/>
            <person name="Theodore J."/>
            <person name="Thoulutsang Y."/>
            <person name="Topham K."/>
            <person name="Towey S."/>
            <person name="Tsamla T."/>
            <person name="Tsomo N."/>
            <person name="Vallee D."/>
            <person name="Vassiliev H."/>
            <person name="Venkataraman V."/>
            <person name="Vinson J."/>
            <person name="Vo A."/>
            <person name="Wade C."/>
            <person name="Wang S."/>
            <person name="Wangchuk T."/>
            <person name="Wangdi T."/>
            <person name="Whittaker C."/>
            <person name="Wilkinson J."/>
            <person name="Wu Y."/>
            <person name="Wyman D."/>
            <person name="Yadav S."/>
            <person name="Yang S."/>
            <person name="Yang X."/>
            <person name="Yeager S."/>
            <person name="Yee E."/>
            <person name="Young G."/>
            <person name="Zainoun J."/>
            <person name="Zembeck L."/>
            <person name="Zimmer A."/>
            <person name="Zody M."/>
            <person name="Lander E."/>
        </authorList>
    </citation>
    <scope>NUCLEOTIDE SEQUENCE [LARGE SCALE GENOMIC DNA]</scope>
</reference>
<evidence type="ECO:0000313" key="8">
    <source>
        <dbReference type="Ensembl" id="ENSCSAVP00000016333.1"/>
    </source>
</evidence>
<accession>H2ZFG7</accession>
<feature type="transmembrane region" description="Helical" evidence="7">
    <location>
        <begin position="304"/>
        <end position="325"/>
    </location>
</feature>
<keyword evidence="5 7" id="KW-0472">Membrane</keyword>
<dbReference type="InParanoid" id="H2ZFG7"/>
<dbReference type="HOGENOM" id="CLU_025356_1_0_1"/>
<organism evidence="8 9">
    <name type="scientific">Ciona savignyi</name>
    <name type="common">Pacific transparent sea squirt</name>
    <dbReference type="NCBI Taxonomy" id="51511"/>
    <lineage>
        <taxon>Eukaryota</taxon>
        <taxon>Metazoa</taxon>
        <taxon>Chordata</taxon>
        <taxon>Tunicata</taxon>
        <taxon>Ascidiacea</taxon>
        <taxon>Phlebobranchia</taxon>
        <taxon>Cionidae</taxon>
        <taxon>Ciona</taxon>
    </lineage>
</organism>
<feature type="transmembrane region" description="Helical" evidence="7">
    <location>
        <begin position="39"/>
        <end position="63"/>
    </location>
</feature>
<feature type="transmembrane region" description="Helical" evidence="7">
    <location>
        <begin position="70"/>
        <end position="88"/>
    </location>
</feature>
<feature type="transmembrane region" description="Helical" evidence="7">
    <location>
        <begin position="145"/>
        <end position="167"/>
    </location>
</feature>
<dbReference type="OMA" id="TYMYSWE"/>
<dbReference type="InterPro" id="IPR036259">
    <property type="entry name" value="MFS_trans_sf"/>
</dbReference>
<evidence type="ECO:0000256" key="4">
    <source>
        <dbReference type="ARBA" id="ARBA00022989"/>
    </source>
</evidence>
<reference evidence="8" key="2">
    <citation type="submission" date="2025-08" db="UniProtKB">
        <authorList>
            <consortium name="Ensembl"/>
        </authorList>
    </citation>
    <scope>IDENTIFICATION</scope>
</reference>
<feature type="transmembrane region" description="Helical" evidence="7">
    <location>
        <begin position="205"/>
        <end position="227"/>
    </location>
</feature>
<evidence type="ECO:0000256" key="2">
    <source>
        <dbReference type="ARBA" id="ARBA00009172"/>
    </source>
</evidence>
<feature type="transmembrane region" description="Helical" evidence="7">
    <location>
        <begin position="9"/>
        <end position="27"/>
    </location>
</feature>
<evidence type="ECO:0000256" key="6">
    <source>
        <dbReference type="ARBA" id="ARBA00040854"/>
    </source>
</evidence>
<dbReference type="GeneTree" id="ENSGT00530000063359"/>
<keyword evidence="4 7" id="KW-1133">Transmembrane helix</keyword>
<dbReference type="InterPro" id="IPR051951">
    <property type="entry name" value="UNC-93_regulatory"/>
</dbReference>
<dbReference type="eggNOG" id="KOG3097">
    <property type="taxonomic scope" value="Eukaryota"/>
</dbReference>
<evidence type="ECO:0000256" key="1">
    <source>
        <dbReference type="ARBA" id="ARBA00004141"/>
    </source>
</evidence>
<dbReference type="PANTHER" id="PTHR19444:SF13">
    <property type="entry name" value="PROTEIN UNC-93 HOMOLOG A"/>
    <property type="match status" value="1"/>
</dbReference>
<dbReference type="GO" id="GO:0016020">
    <property type="term" value="C:membrane"/>
    <property type="evidence" value="ECO:0007669"/>
    <property type="project" value="UniProtKB-SubCell"/>
</dbReference>
<evidence type="ECO:0000256" key="5">
    <source>
        <dbReference type="ARBA" id="ARBA00023136"/>
    </source>
</evidence>
<evidence type="ECO:0000313" key="9">
    <source>
        <dbReference type="Proteomes" id="UP000007875"/>
    </source>
</evidence>
<evidence type="ECO:0000256" key="3">
    <source>
        <dbReference type="ARBA" id="ARBA00022692"/>
    </source>
</evidence>
<keyword evidence="9" id="KW-1185">Reference proteome</keyword>
<comment type="subcellular location">
    <subcellularLocation>
        <location evidence="1">Membrane</location>
        <topology evidence="1">Multi-pass membrane protein</topology>
    </subcellularLocation>
</comment>
<sequence>MVQSTTKNFLVLVIGLTVNISAYVGMLDLESSINISHNLGTISLSITYGCGLLMSLFATPLLLCNIGSKWTLILGEIGFAAFTLANFYPGLATLIPGAIIGSMGESFIWPAGLLYVTCLFEHNSHTRDEDADQISEVKNIWISRYYGVIKSCVIWGNVISYGVLYGFKQHQQSNVTQSFTDCGSNFCSAEGTNTSSYVPKNKESLYILLGSYAVLQLFSIALHVFALKPLFQSTTLPEGASKPSISSIIISSLRSNAYHLSSLDQILMTPICFYYGFLISYSLTDFTRAFVSCTLGVEQVGLILIVYGALNTIVLVILGCLGYGVTERKRRRREKNHLPEEERIIAN</sequence>
<comment type="similarity">
    <text evidence="2">Belongs to the unc-93 family.</text>
</comment>
<dbReference type="Ensembl" id="ENSCSAVT00000016514.1">
    <property type="protein sequence ID" value="ENSCSAVP00000016333.1"/>
    <property type="gene ID" value="ENSCSAVG00000009614.1"/>
</dbReference>
<reference evidence="8" key="3">
    <citation type="submission" date="2025-09" db="UniProtKB">
        <authorList>
            <consortium name="Ensembl"/>
        </authorList>
    </citation>
    <scope>IDENTIFICATION</scope>
</reference>